<feature type="compositionally biased region" description="Basic and acidic residues" evidence="1">
    <location>
        <begin position="191"/>
        <end position="207"/>
    </location>
</feature>
<protein>
    <submittedName>
        <fullName evidence="2">Uncharacterized protein</fullName>
    </submittedName>
</protein>
<feature type="region of interest" description="Disordered" evidence="1">
    <location>
        <begin position="1"/>
        <end position="50"/>
    </location>
</feature>
<feature type="compositionally biased region" description="Basic and acidic residues" evidence="1">
    <location>
        <begin position="32"/>
        <end position="50"/>
    </location>
</feature>
<dbReference type="EMBL" id="AGNL01006106">
    <property type="protein sequence ID" value="EJK72268.1"/>
    <property type="molecule type" value="Genomic_DNA"/>
</dbReference>
<proteinExistence type="predicted"/>
<feature type="compositionally biased region" description="Polar residues" evidence="1">
    <location>
        <begin position="129"/>
        <end position="138"/>
    </location>
</feature>
<evidence type="ECO:0000256" key="1">
    <source>
        <dbReference type="SAM" id="MobiDB-lite"/>
    </source>
</evidence>
<keyword evidence="3" id="KW-1185">Reference proteome</keyword>
<feature type="region of interest" description="Disordered" evidence="1">
    <location>
        <begin position="180"/>
        <end position="215"/>
    </location>
</feature>
<name>K0T0X8_THAOC</name>
<dbReference type="AlphaFoldDB" id="K0T0X8"/>
<accession>K0T0X8</accession>
<evidence type="ECO:0000313" key="3">
    <source>
        <dbReference type="Proteomes" id="UP000266841"/>
    </source>
</evidence>
<reference evidence="2 3" key="1">
    <citation type="journal article" date="2012" name="Genome Biol.">
        <title>Genome and low-iron response of an oceanic diatom adapted to chronic iron limitation.</title>
        <authorList>
            <person name="Lommer M."/>
            <person name="Specht M."/>
            <person name="Roy A.S."/>
            <person name="Kraemer L."/>
            <person name="Andreson R."/>
            <person name="Gutowska M.A."/>
            <person name="Wolf J."/>
            <person name="Bergner S.V."/>
            <person name="Schilhabel M.B."/>
            <person name="Klostermeier U.C."/>
            <person name="Beiko R.G."/>
            <person name="Rosenstiel P."/>
            <person name="Hippler M."/>
            <person name="Laroche J."/>
        </authorList>
    </citation>
    <scope>NUCLEOTIDE SEQUENCE [LARGE SCALE GENOMIC DNA]</scope>
    <source>
        <strain evidence="2 3">CCMP1005</strain>
    </source>
</reference>
<feature type="region of interest" description="Disordered" evidence="1">
    <location>
        <begin position="93"/>
        <end position="151"/>
    </location>
</feature>
<organism evidence="2 3">
    <name type="scientific">Thalassiosira oceanica</name>
    <name type="common">Marine diatom</name>
    <dbReference type="NCBI Taxonomy" id="159749"/>
    <lineage>
        <taxon>Eukaryota</taxon>
        <taxon>Sar</taxon>
        <taxon>Stramenopiles</taxon>
        <taxon>Ochrophyta</taxon>
        <taxon>Bacillariophyta</taxon>
        <taxon>Coscinodiscophyceae</taxon>
        <taxon>Thalassiosirophycidae</taxon>
        <taxon>Thalassiosirales</taxon>
        <taxon>Thalassiosiraceae</taxon>
        <taxon>Thalassiosira</taxon>
    </lineage>
</organism>
<comment type="caution">
    <text evidence="2">The sequence shown here is derived from an EMBL/GenBank/DDBJ whole genome shotgun (WGS) entry which is preliminary data.</text>
</comment>
<sequence length="215" mass="22756">MIALRESDGNSNGLRHSGAVGRRTGRLQTVDVDERRRTDSPDRRSERNEAAVRVPTVKVLYELEPIGDFVEDLAASEEAAAVGRDLVCRAIREGAGGGGAGEHRRGVRSAESAANEAPGAGRDLFSDESLAQGSSAKTRTTDANRRQSRIRPAPLSVGMLFSSSTKSALAAASFKTGGFRRASELNGAATPRDREVEPAALTRENDPTRTPATAA</sequence>
<evidence type="ECO:0000313" key="2">
    <source>
        <dbReference type="EMBL" id="EJK72268.1"/>
    </source>
</evidence>
<dbReference type="Proteomes" id="UP000266841">
    <property type="component" value="Unassembled WGS sequence"/>
</dbReference>
<gene>
    <name evidence="2" type="ORF">THAOC_06212</name>
</gene>
<feature type="non-terminal residue" evidence="2">
    <location>
        <position position="215"/>
    </location>
</feature>